<keyword evidence="4" id="KW-1185">Reference proteome</keyword>
<protein>
    <submittedName>
        <fullName evidence="3">Anti-sigma factor</fullName>
    </submittedName>
</protein>
<keyword evidence="1" id="KW-1133">Transmembrane helix</keyword>
<comment type="caution">
    <text evidence="3">The sequence shown here is derived from an EMBL/GenBank/DDBJ whole genome shotgun (WGS) entry which is preliminary data.</text>
</comment>
<dbReference type="RefSeq" id="WP_320005331.1">
    <property type="nucleotide sequence ID" value="NZ_JAUHJS010000008.1"/>
</dbReference>
<name>A0ABT8F8I1_9BACT</name>
<evidence type="ECO:0000259" key="2">
    <source>
        <dbReference type="Pfam" id="PF10099"/>
    </source>
</evidence>
<dbReference type="PANTHER" id="PTHR37461">
    <property type="entry name" value="ANTI-SIGMA-K FACTOR RSKA"/>
    <property type="match status" value="1"/>
</dbReference>
<keyword evidence="1" id="KW-0472">Membrane</keyword>
<evidence type="ECO:0000313" key="3">
    <source>
        <dbReference type="EMBL" id="MDN4166795.1"/>
    </source>
</evidence>
<keyword evidence="1" id="KW-0812">Transmembrane</keyword>
<dbReference type="Proteomes" id="UP001168552">
    <property type="component" value="Unassembled WGS sequence"/>
</dbReference>
<dbReference type="Pfam" id="PF10099">
    <property type="entry name" value="RskA_C"/>
    <property type="match status" value="1"/>
</dbReference>
<sequence>MDIQEYISSGILETYAMGQATDAEAREVERLAEAHSEIREELEAIQIAFETYALEFQMTPPASVKTKLLETIFEEEEEDETPVRSLGNEPSKGFPWAIAASITLLLVSVACNFFFYQQWKNTEGRLALLEENNRELADNLKVTGQSLEGAQERLAMLKDANNVIVNLKGLENSPNSTAVILWNKESKDVYLMAQNLPEPSADQQYQLWAIVDGKPVDAGVFDTIEAVQQLKNIPQAQAFAITLETKGGNPSPQGTMYVLGNVNV</sequence>
<gene>
    <name evidence="3" type="ORF">QWY31_14885</name>
</gene>
<reference evidence="3" key="1">
    <citation type="submission" date="2023-06" db="EMBL/GenBank/DDBJ databases">
        <title>Cytophagales bacterium Strain LB-30, isolated from soil.</title>
        <authorList>
            <person name="Liu B."/>
        </authorList>
    </citation>
    <scope>NUCLEOTIDE SEQUENCE</scope>
    <source>
        <strain evidence="3">LB-30</strain>
    </source>
</reference>
<dbReference type="InterPro" id="IPR018764">
    <property type="entry name" value="RskA_C"/>
</dbReference>
<feature type="domain" description="Anti-sigma K factor RskA C-terminal" evidence="2">
    <location>
        <begin position="97"/>
        <end position="255"/>
    </location>
</feature>
<proteinExistence type="predicted"/>
<feature type="transmembrane region" description="Helical" evidence="1">
    <location>
        <begin position="94"/>
        <end position="116"/>
    </location>
</feature>
<evidence type="ECO:0000313" key="4">
    <source>
        <dbReference type="Proteomes" id="UP001168552"/>
    </source>
</evidence>
<dbReference type="InterPro" id="IPR051474">
    <property type="entry name" value="Anti-sigma-K/W_factor"/>
</dbReference>
<organism evidence="3 4">
    <name type="scientific">Shiella aurantiaca</name>
    <dbReference type="NCBI Taxonomy" id="3058365"/>
    <lineage>
        <taxon>Bacteria</taxon>
        <taxon>Pseudomonadati</taxon>
        <taxon>Bacteroidota</taxon>
        <taxon>Cytophagia</taxon>
        <taxon>Cytophagales</taxon>
        <taxon>Shiellaceae</taxon>
        <taxon>Shiella</taxon>
    </lineage>
</organism>
<accession>A0ABT8F8I1</accession>
<evidence type="ECO:0000256" key="1">
    <source>
        <dbReference type="SAM" id="Phobius"/>
    </source>
</evidence>
<dbReference type="PANTHER" id="PTHR37461:SF1">
    <property type="entry name" value="ANTI-SIGMA-K FACTOR RSKA"/>
    <property type="match status" value="1"/>
</dbReference>
<dbReference type="EMBL" id="JAUHJS010000008">
    <property type="protein sequence ID" value="MDN4166795.1"/>
    <property type="molecule type" value="Genomic_DNA"/>
</dbReference>